<feature type="region of interest" description="Disordered" evidence="1">
    <location>
        <begin position="583"/>
        <end position="650"/>
    </location>
</feature>
<evidence type="ECO:0000313" key="2">
    <source>
        <dbReference type="EMBL" id="KYN27073.1"/>
    </source>
</evidence>
<feature type="compositionally biased region" description="Low complexity" evidence="1">
    <location>
        <begin position="528"/>
        <end position="539"/>
    </location>
</feature>
<feature type="region of interest" description="Disordered" evidence="1">
    <location>
        <begin position="478"/>
        <end position="539"/>
    </location>
</feature>
<feature type="compositionally biased region" description="Polar residues" evidence="1">
    <location>
        <begin position="12"/>
        <end position="29"/>
    </location>
</feature>
<feature type="compositionally biased region" description="Polar residues" evidence="1">
    <location>
        <begin position="595"/>
        <end position="650"/>
    </location>
</feature>
<protein>
    <submittedName>
        <fullName evidence="2">Uncharacterized protein</fullName>
    </submittedName>
</protein>
<proteinExistence type="predicted"/>
<keyword evidence="3" id="KW-1185">Reference proteome</keyword>
<feature type="region of interest" description="Disordered" evidence="1">
    <location>
        <begin position="70"/>
        <end position="107"/>
    </location>
</feature>
<feature type="region of interest" description="Disordered" evidence="1">
    <location>
        <begin position="1"/>
        <end position="36"/>
    </location>
</feature>
<name>A0A195EFQ3_9HYME</name>
<feature type="compositionally biased region" description="Basic and acidic residues" evidence="1">
    <location>
        <begin position="70"/>
        <end position="99"/>
    </location>
</feature>
<evidence type="ECO:0000313" key="3">
    <source>
        <dbReference type="Proteomes" id="UP000078492"/>
    </source>
</evidence>
<gene>
    <name evidence="2" type="ORF">ALC57_03415</name>
</gene>
<sequence>MDLTEEDVDIISVSSQEETPKQTMDNNKYASPEEREVDVVERISPILTTNRGINKVLYCPSLEIKEELQETVRKEHSENDKSDKIEKDLASPEHQSKDTQEEEQVQSPLTKEIENWINVQKSKPKQIENLKTIYPNSVELSSKSNNNNDLEIINKTLAPINKLVNHNNSGNEVPRQFNSDTTKLDRTAINPTIENEIDDIRHNVSQKNTCTTKRIGNKNKVNNCKVVVVQSQRYGKVVRRLIKINNRTLKYLCLTNFPLWTDKKFQINVIRKLKRKQKLALSRANQLVKKASIRKRVTKSLAATRKMARRQPKSIPTSEEKNKIKVNNVRRTMEASSETCSSDIGRQLEKDEKTLLQKLKNELRIKEEILLRIKRIKHMREIIQQLQKENVGYKAVDKQTRRQLEITRTINRYNQLKNESTEYEDNFVIKDQAGCDANHIKIKDLRPESYRGPQVFQTKYDLMEDRLTRHVAMMHANDSTQQVEQLSEVQTSNEKKKKKNKISSEVLKNATASQTRGNDGKFKPIEEQTTTSTNQQTSNKSKIISIKDINFIPKNLHQESSIEKLAVQVTRIPASILTSTALPHCLHRRPEEPETGNQLSGSQPAESAVDESQNSQIMNNNQATTTTPSEEGIEKQQNVDQVMENSSQEY</sequence>
<dbReference type="EMBL" id="KQ978957">
    <property type="protein sequence ID" value="KYN27073.1"/>
    <property type="molecule type" value="Genomic_DNA"/>
</dbReference>
<reference evidence="2 3" key="1">
    <citation type="submission" date="2015-09" db="EMBL/GenBank/DDBJ databases">
        <title>Trachymyrmex cornetzi WGS genome.</title>
        <authorList>
            <person name="Nygaard S."/>
            <person name="Hu H."/>
            <person name="Boomsma J."/>
            <person name="Zhang G."/>
        </authorList>
    </citation>
    <scope>NUCLEOTIDE SEQUENCE [LARGE SCALE GENOMIC DNA]</scope>
    <source>
        <strain evidence="2">Tcor2-1</strain>
        <tissue evidence="2">Whole body</tissue>
    </source>
</reference>
<accession>A0A195EFQ3</accession>
<evidence type="ECO:0000256" key="1">
    <source>
        <dbReference type="SAM" id="MobiDB-lite"/>
    </source>
</evidence>
<dbReference type="AlphaFoldDB" id="A0A195EFQ3"/>
<organism evidence="2 3">
    <name type="scientific">Trachymyrmex cornetzi</name>
    <dbReference type="NCBI Taxonomy" id="471704"/>
    <lineage>
        <taxon>Eukaryota</taxon>
        <taxon>Metazoa</taxon>
        <taxon>Ecdysozoa</taxon>
        <taxon>Arthropoda</taxon>
        <taxon>Hexapoda</taxon>
        <taxon>Insecta</taxon>
        <taxon>Pterygota</taxon>
        <taxon>Neoptera</taxon>
        <taxon>Endopterygota</taxon>
        <taxon>Hymenoptera</taxon>
        <taxon>Apocrita</taxon>
        <taxon>Aculeata</taxon>
        <taxon>Formicoidea</taxon>
        <taxon>Formicidae</taxon>
        <taxon>Myrmicinae</taxon>
        <taxon>Trachymyrmex</taxon>
    </lineage>
</organism>
<dbReference type="Proteomes" id="UP000078492">
    <property type="component" value="Unassembled WGS sequence"/>
</dbReference>
<feature type="compositionally biased region" description="Polar residues" evidence="1">
    <location>
        <begin position="478"/>
        <end position="492"/>
    </location>
</feature>